<comment type="caution">
    <text evidence="17">The sequence shown here is derived from an EMBL/GenBank/DDBJ whole genome shotgun (WGS) entry which is preliminary data.</text>
</comment>
<evidence type="ECO:0000256" key="14">
    <source>
        <dbReference type="SAM" id="SignalP"/>
    </source>
</evidence>
<dbReference type="InterPro" id="IPR013780">
    <property type="entry name" value="Glyco_hydro_b"/>
</dbReference>
<sequence length="538" mass="55601">MTPRLPRAPLLAALSALLLAACGGGGGGTGTSTGQSLLPPLDPTYRSTGLAAQGATIVHLFEWRWSDIAQECETTLGPAGFTAVQISPPSEHALVLNASGSGVNYPWWQRYQTVSYKLDNSRSGTLAEFRDMVSRCRAAGVGIIADAVINHMTAGSGTGSAGSSYSKTSYPAVPWSASDFHAACSINSYSDAAQVQLCELAGLADLRTEDDAVRSRLAQYLIALHSEGVMGFRIDAAKHMQPRDIDAILAQVNAAADAAGRTKPYVFLEVINNSGEAVTAPQYYGVGYTSGGASDVTDFQFGYRVTDAFLGRNGATLASLANAAGSVPADKSVLFVDNHDNQRGDNLYYAQSGYAQAEIFAMAQPQGVVSVMSSYGFDRSSQAGRDAGPPGSGGVTQSTYSAPGTSRCTATLGAAQVGSWICEHRVPAIAAMPAFRHATAGAPLVGFTTLGGDNQRIAFARQGKGYVALSRSSNALSYSATTTLPDGQYCNVAADRYTPASGGAAASCSGTPVSVSGGNAQLTLPAQGSVVLHVDARL</sequence>
<feature type="chain" id="PRO_5025068215" description="Alpha-amylase" evidence="14">
    <location>
        <begin position="21"/>
        <end position="538"/>
    </location>
</feature>
<dbReference type="SUPFAM" id="SSF51011">
    <property type="entry name" value="Glycosyl hydrolase domain"/>
    <property type="match status" value="1"/>
</dbReference>
<dbReference type="CDD" id="cd11317">
    <property type="entry name" value="AmyAc_bac_euk_AmyA"/>
    <property type="match status" value="1"/>
</dbReference>
<dbReference type="EC" id="3.2.1.1" evidence="4 12"/>
<evidence type="ECO:0000259" key="15">
    <source>
        <dbReference type="SMART" id="SM00632"/>
    </source>
</evidence>
<keyword evidence="7 12" id="KW-0378">Hydrolase</keyword>
<dbReference type="EMBL" id="VZPB01000050">
    <property type="protein sequence ID" value="KAB0577095.1"/>
    <property type="molecule type" value="Genomic_DNA"/>
</dbReference>
<keyword evidence="14" id="KW-0732">Signal</keyword>
<comment type="similarity">
    <text evidence="3 11">Belongs to the glycosyl hydrolase 13 family.</text>
</comment>
<evidence type="ECO:0000313" key="17">
    <source>
        <dbReference type="EMBL" id="KAB0577095.1"/>
    </source>
</evidence>
<evidence type="ECO:0000256" key="13">
    <source>
        <dbReference type="SAM" id="MobiDB-lite"/>
    </source>
</evidence>
<dbReference type="AlphaFoldDB" id="A0A643F9R6"/>
<dbReference type="GO" id="GO:0046872">
    <property type="term" value="F:metal ion binding"/>
    <property type="evidence" value="ECO:0007669"/>
    <property type="project" value="UniProtKB-KW"/>
</dbReference>
<gene>
    <name evidence="17" type="ORF">F7Q92_16905</name>
</gene>
<dbReference type="PRINTS" id="PR00110">
    <property type="entry name" value="ALPHAAMYLASE"/>
</dbReference>
<dbReference type="GO" id="GO:0004556">
    <property type="term" value="F:alpha-amylase activity"/>
    <property type="evidence" value="ECO:0007669"/>
    <property type="project" value="UniProtKB-UniRule"/>
</dbReference>
<keyword evidence="10 12" id="KW-0326">Glycosidase</keyword>
<dbReference type="InterPro" id="IPR006046">
    <property type="entry name" value="Alpha_amylase"/>
</dbReference>
<dbReference type="Pfam" id="PF00128">
    <property type="entry name" value="Alpha-amylase"/>
    <property type="match status" value="1"/>
</dbReference>
<feature type="signal peptide" evidence="14">
    <location>
        <begin position="1"/>
        <end position="20"/>
    </location>
</feature>
<keyword evidence="8" id="KW-0106">Calcium</keyword>
<dbReference type="SMART" id="SM00632">
    <property type="entry name" value="Aamy_C"/>
    <property type="match status" value="1"/>
</dbReference>
<evidence type="ECO:0000259" key="16">
    <source>
        <dbReference type="SMART" id="SM00642"/>
    </source>
</evidence>
<keyword evidence="9 12" id="KW-0119">Carbohydrate metabolism</keyword>
<dbReference type="SUPFAM" id="SSF51445">
    <property type="entry name" value="(Trans)glycosidases"/>
    <property type="match status" value="1"/>
</dbReference>
<feature type="domain" description="Glycosyl hydrolase family 13 catalytic" evidence="16">
    <location>
        <begin position="55"/>
        <end position="436"/>
    </location>
</feature>
<proteinExistence type="inferred from homology"/>
<dbReference type="OrthoDB" id="9805159at2"/>
<dbReference type="InterPro" id="IPR017853">
    <property type="entry name" value="GH"/>
</dbReference>
<name>A0A643F9R6_IDEDE</name>
<evidence type="ECO:0000256" key="6">
    <source>
        <dbReference type="ARBA" id="ARBA00022723"/>
    </source>
</evidence>
<evidence type="ECO:0000256" key="11">
    <source>
        <dbReference type="RuleBase" id="RU003615"/>
    </source>
</evidence>
<protein>
    <recommendedName>
        <fullName evidence="5 12">Alpha-amylase</fullName>
        <ecNumber evidence="4 12">3.2.1.1</ecNumber>
    </recommendedName>
</protein>
<dbReference type="PROSITE" id="PS51257">
    <property type="entry name" value="PROKAR_LIPOPROTEIN"/>
    <property type="match status" value="1"/>
</dbReference>
<dbReference type="Gene3D" id="2.60.40.1180">
    <property type="entry name" value="Golgi alpha-mannosidase II"/>
    <property type="match status" value="1"/>
</dbReference>
<evidence type="ECO:0000313" key="18">
    <source>
        <dbReference type="Proteomes" id="UP000430120"/>
    </source>
</evidence>
<dbReference type="InterPro" id="IPR006048">
    <property type="entry name" value="A-amylase/branching_C"/>
</dbReference>
<dbReference type="RefSeq" id="WP_151125270.1">
    <property type="nucleotide sequence ID" value="NZ_CP088082.1"/>
</dbReference>
<evidence type="ECO:0000256" key="1">
    <source>
        <dbReference type="ARBA" id="ARBA00000548"/>
    </source>
</evidence>
<evidence type="ECO:0000256" key="3">
    <source>
        <dbReference type="ARBA" id="ARBA00008061"/>
    </source>
</evidence>
<dbReference type="SMART" id="SM00642">
    <property type="entry name" value="Aamy"/>
    <property type="match status" value="1"/>
</dbReference>
<evidence type="ECO:0000256" key="7">
    <source>
        <dbReference type="ARBA" id="ARBA00022801"/>
    </source>
</evidence>
<dbReference type="InterPro" id="IPR006047">
    <property type="entry name" value="GH13_cat_dom"/>
</dbReference>
<feature type="region of interest" description="Disordered" evidence="13">
    <location>
        <begin position="380"/>
        <end position="400"/>
    </location>
</feature>
<comment type="cofactor">
    <cofactor evidence="2">
        <name>Ca(2+)</name>
        <dbReference type="ChEBI" id="CHEBI:29108"/>
    </cofactor>
</comment>
<evidence type="ECO:0000256" key="12">
    <source>
        <dbReference type="RuleBase" id="RU361134"/>
    </source>
</evidence>
<keyword evidence="18" id="KW-1185">Reference proteome</keyword>
<dbReference type="GO" id="GO:0005975">
    <property type="term" value="P:carbohydrate metabolic process"/>
    <property type="evidence" value="ECO:0007669"/>
    <property type="project" value="InterPro"/>
</dbReference>
<feature type="domain" description="Alpha-amylase C-terminal" evidence="15">
    <location>
        <begin position="448"/>
        <end position="537"/>
    </location>
</feature>
<organism evidence="17 18">
    <name type="scientific">Ideonella dechloratans</name>
    <dbReference type="NCBI Taxonomy" id="36863"/>
    <lineage>
        <taxon>Bacteria</taxon>
        <taxon>Pseudomonadati</taxon>
        <taxon>Pseudomonadota</taxon>
        <taxon>Betaproteobacteria</taxon>
        <taxon>Burkholderiales</taxon>
        <taxon>Sphaerotilaceae</taxon>
        <taxon>Ideonella</taxon>
    </lineage>
</organism>
<accession>A0A643F9R6</accession>
<evidence type="ECO:0000256" key="4">
    <source>
        <dbReference type="ARBA" id="ARBA00012595"/>
    </source>
</evidence>
<dbReference type="InterPro" id="IPR031319">
    <property type="entry name" value="A-amylase_C"/>
</dbReference>
<evidence type="ECO:0000256" key="5">
    <source>
        <dbReference type="ARBA" id="ARBA00017303"/>
    </source>
</evidence>
<evidence type="ECO:0000256" key="10">
    <source>
        <dbReference type="ARBA" id="ARBA00023295"/>
    </source>
</evidence>
<dbReference type="Pfam" id="PF02806">
    <property type="entry name" value="Alpha-amylase_C"/>
    <property type="match status" value="1"/>
</dbReference>
<reference evidence="17 18" key="1">
    <citation type="submission" date="2019-09" db="EMBL/GenBank/DDBJ databases">
        <title>Draft genome sequences of 48 bacterial type strains from the CCUG.</title>
        <authorList>
            <person name="Tunovic T."/>
            <person name="Pineiro-Iglesias B."/>
            <person name="Unosson C."/>
            <person name="Inganas E."/>
            <person name="Ohlen M."/>
            <person name="Cardew S."/>
            <person name="Jensie-Markopoulos S."/>
            <person name="Salva-Serra F."/>
            <person name="Jaen-Luchoro D."/>
            <person name="Karlsson R."/>
            <person name="Svensson-Stadler L."/>
            <person name="Chun J."/>
            <person name="Moore E."/>
        </authorList>
    </citation>
    <scope>NUCLEOTIDE SEQUENCE [LARGE SCALE GENOMIC DNA]</scope>
    <source>
        <strain evidence="17 18">CCUG 30977</strain>
    </source>
</reference>
<dbReference type="Proteomes" id="UP000430120">
    <property type="component" value="Unassembled WGS sequence"/>
</dbReference>
<dbReference type="Gene3D" id="3.20.20.80">
    <property type="entry name" value="Glycosidases"/>
    <property type="match status" value="1"/>
</dbReference>
<evidence type="ECO:0000256" key="9">
    <source>
        <dbReference type="ARBA" id="ARBA00023277"/>
    </source>
</evidence>
<keyword evidence="6" id="KW-0479">Metal-binding</keyword>
<comment type="catalytic activity">
    <reaction evidence="1 12">
        <text>Endohydrolysis of (1-&gt;4)-alpha-D-glucosidic linkages in polysaccharides containing three or more (1-&gt;4)-alpha-linked D-glucose units.</text>
        <dbReference type="EC" id="3.2.1.1"/>
    </reaction>
</comment>
<evidence type="ECO:0000256" key="2">
    <source>
        <dbReference type="ARBA" id="ARBA00001913"/>
    </source>
</evidence>
<evidence type="ECO:0000256" key="8">
    <source>
        <dbReference type="ARBA" id="ARBA00022837"/>
    </source>
</evidence>
<dbReference type="PANTHER" id="PTHR43447">
    <property type="entry name" value="ALPHA-AMYLASE"/>
    <property type="match status" value="1"/>
</dbReference>